<dbReference type="EMBL" id="JAHZST010000001">
    <property type="protein sequence ID" value="MBW8182060.1"/>
    <property type="molecule type" value="Genomic_DNA"/>
</dbReference>
<evidence type="ECO:0008006" key="4">
    <source>
        <dbReference type="Google" id="ProtNLM"/>
    </source>
</evidence>
<organism evidence="2 3">
    <name type="scientific">Shewanella nanhaiensis</name>
    <dbReference type="NCBI Taxonomy" id="2864872"/>
    <lineage>
        <taxon>Bacteria</taxon>
        <taxon>Pseudomonadati</taxon>
        <taxon>Pseudomonadota</taxon>
        <taxon>Gammaproteobacteria</taxon>
        <taxon>Alteromonadales</taxon>
        <taxon>Shewanellaceae</taxon>
        <taxon>Shewanella</taxon>
    </lineage>
</organism>
<proteinExistence type="predicted"/>
<dbReference type="InterPro" id="IPR011050">
    <property type="entry name" value="Pectin_lyase_fold/virulence"/>
</dbReference>
<evidence type="ECO:0000256" key="1">
    <source>
        <dbReference type="SAM" id="SignalP"/>
    </source>
</evidence>
<dbReference type="SUPFAM" id="SSF51126">
    <property type="entry name" value="Pectin lyase-like"/>
    <property type="match status" value="1"/>
</dbReference>
<gene>
    <name evidence="2" type="ORF">K0625_00145</name>
</gene>
<feature type="signal peptide" evidence="1">
    <location>
        <begin position="1"/>
        <end position="21"/>
    </location>
</feature>
<name>A0ABS7DXA9_9GAMM</name>
<dbReference type="InterPro" id="IPR006626">
    <property type="entry name" value="PbH1"/>
</dbReference>
<evidence type="ECO:0000313" key="3">
    <source>
        <dbReference type="Proteomes" id="UP001195963"/>
    </source>
</evidence>
<keyword evidence="1" id="KW-0732">Signal</keyword>
<feature type="chain" id="PRO_5046229725" description="Right handed beta helix domain-containing protein" evidence="1">
    <location>
        <begin position="22"/>
        <end position="638"/>
    </location>
</feature>
<dbReference type="RefSeq" id="WP_220107811.1">
    <property type="nucleotide sequence ID" value="NZ_JAHZST010000001.1"/>
</dbReference>
<sequence>MRKTTSVLALIGASLAGQAFACSTPNTCSAGSSTSYCKIDVKDWGVLKTNTDNSACMKGATDFAIQQSTSKDVDLVFGNGSFNFAAPVTVSAKSKHSSKNYSFNNSRIAIANKTSSKYLQIKGAGTNNTTIKFIGFNQNIDGNTTGLNGISFFNSNNVRINNLSLTHDKYPFTQGKLEASSITSKSDSTAVIQLDTGYSAPEQFIRDSTDKSYIVTFNGDTTYEKVPSDMKFTDSRHLGGNRYELSGISKTDSTYLYNNHRTNSNLKVALSPKVGGETLYFFNTSNVTAKNLELSNAPAVAVRGQNGGSNITLDNVNYRRKKINSTDVNPLMAGTAGGYIFQAIRGGLKIINSTIDHNADDSLGLFARGTDLTSVSGNTATINEKKGQFISNGDIVDIYDKADSRKKDKGLKVTNITSLSDGNIKITFNKSINNSVTGDYIGSRNATIGTSSNPFEIKDNVLQHNKGRAIRSNASFGTISGNTVRRNGNSGIWMGGDAEHNSQCSQSVTISNNTAVQQLHGPAILVYNAIKNNASTLKCNKDLTITNNTINEQAQNAPALFIDNTNTATIKDNNYRSEFSGSSVIKKVVYERLRTSGITSGQRNNTVVLSNYAKNLTVSSNSTASGKGKSYSKTSNTR</sequence>
<dbReference type="Gene3D" id="2.160.20.10">
    <property type="entry name" value="Single-stranded right-handed beta-helix, Pectin lyase-like"/>
    <property type="match status" value="1"/>
</dbReference>
<protein>
    <recommendedName>
        <fullName evidence="4">Right handed beta helix domain-containing protein</fullName>
    </recommendedName>
</protein>
<reference evidence="2 3" key="1">
    <citation type="submission" date="2021-07" db="EMBL/GenBank/DDBJ databases">
        <title>Shewanella sp. nov, isolated from SCS.</title>
        <authorList>
            <person name="Cao W.R."/>
        </authorList>
    </citation>
    <scope>NUCLEOTIDE SEQUENCE [LARGE SCALE GENOMIC DNA]</scope>
    <source>
        <strain evidence="2 3">NR704-98</strain>
    </source>
</reference>
<dbReference type="SMART" id="SM00710">
    <property type="entry name" value="PbH1"/>
    <property type="match status" value="4"/>
</dbReference>
<evidence type="ECO:0000313" key="2">
    <source>
        <dbReference type="EMBL" id="MBW8182060.1"/>
    </source>
</evidence>
<comment type="caution">
    <text evidence="2">The sequence shown here is derived from an EMBL/GenBank/DDBJ whole genome shotgun (WGS) entry which is preliminary data.</text>
</comment>
<dbReference type="InterPro" id="IPR012334">
    <property type="entry name" value="Pectin_lyas_fold"/>
</dbReference>
<dbReference type="Proteomes" id="UP001195963">
    <property type="component" value="Unassembled WGS sequence"/>
</dbReference>
<accession>A0ABS7DXA9</accession>
<keyword evidence="3" id="KW-1185">Reference proteome</keyword>